<keyword evidence="2 5" id="KW-1133">Transmembrane helix</keyword>
<keyword evidence="8" id="KW-1185">Reference proteome</keyword>
<feature type="transmembrane region" description="Helical" evidence="5">
    <location>
        <begin position="360"/>
        <end position="384"/>
    </location>
</feature>
<gene>
    <name evidence="7" type="ORF">CR155_09345</name>
</gene>
<reference evidence="7 8" key="1">
    <citation type="submission" date="2017-10" db="EMBL/GenBank/DDBJ databases">
        <title>Two draft genome sequences of Pusillimonas sp. strains isolated from a nitrate- and radionuclide-contaminated groundwater in Russia.</title>
        <authorList>
            <person name="Grouzdev D.S."/>
            <person name="Tourova T.P."/>
            <person name="Goeva M.A."/>
            <person name="Babich T.L."/>
            <person name="Sokolova D.S."/>
            <person name="Abdullin R."/>
            <person name="Poltaraus A.B."/>
            <person name="Toshchakov S.V."/>
            <person name="Nazina T.N."/>
        </authorList>
    </citation>
    <scope>NUCLEOTIDE SEQUENCE [LARGE SCALE GENOMIC DNA]</scope>
    <source>
        <strain evidence="7 8">JR1/69-2-13</strain>
    </source>
</reference>
<evidence type="ECO:0000256" key="3">
    <source>
        <dbReference type="ARBA" id="ARBA00023136"/>
    </source>
</evidence>
<keyword evidence="3 5" id="KW-0472">Membrane</keyword>
<dbReference type="Proteomes" id="UP000234328">
    <property type="component" value="Unassembled WGS sequence"/>
</dbReference>
<feature type="region of interest" description="Disordered" evidence="4">
    <location>
        <begin position="1"/>
        <end position="20"/>
    </location>
</feature>
<feature type="transmembrane region" description="Helical" evidence="5">
    <location>
        <begin position="236"/>
        <end position="259"/>
    </location>
</feature>
<dbReference type="InterPro" id="IPR020846">
    <property type="entry name" value="MFS_dom"/>
</dbReference>
<dbReference type="PANTHER" id="PTHR11360:SF290">
    <property type="entry name" value="MONOCARBOXYLATE MFS PERMEASE"/>
    <property type="match status" value="1"/>
</dbReference>
<accession>A0A2N4UGY8</accession>
<dbReference type="GO" id="GO:0022857">
    <property type="term" value="F:transmembrane transporter activity"/>
    <property type="evidence" value="ECO:0007669"/>
    <property type="project" value="InterPro"/>
</dbReference>
<dbReference type="InterPro" id="IPR050327">
    <property type="entry name" value="Proton-linked_MCT"/>
</dbReference>
<dbReference type="PANTHER" id="PTHR11360">
    <property type="entry name" value="MONOCARBOXYLATE TRANSPORTER"/>
    <property type="match status" value="1"/>
</dbReference>
<name>A0A2N4UGY8_9BURK</name>
<feature type="transmembrane region" description="Helical" evidence="5">
    <location>
        <begin position="117"/>
        <end position="140"/>
    </location>
</feature>
<feature type="transmembrane region" description="Helical" evidence="5">
    <location>
        <begin position="271"/>
        <end position="290"/>
    </location>
</feature>
<dbReference type="Gene3D" id="1.20.1250.20">
    <property type="entry name" value="MFS general substrate transporter like domains"/>
    <property type="match status" value="1"/>
</dbReference>
<dbReference type="SUPFAM" id="SSF103473">
    <property type="entry name" value="MFS general substrate transporter"/>
    <property type="match status" value="1"/>
</dbReference>
<feature type="transmembrane region" description="Helical" evidence="5">
    <location>
        <begin position="302"/>
        <end position="320"/>
    </location>
</feature>
<evidence type="ECO:0000256" key="2">
    <source>
        <dbReference type="ARBA" id="ARBA00022989"/>
    </source>
</evidence>
<evidence type="ECO:0000313" key="7">
    <source>
        <dbReference type="EMBL" id="PLC54301.1"/>
    </source>
</evidence>
<feature type="transmembrane region" description="Helical" evidence="5">
    <location>
        <begin position="63"/>
        <end position="85"/>
    </location>
</feature>
<feature type="transmembrane region" description="Helical" evidence="5">
    <location>
        <begin position="183"/>
        <end position="202"/>
    </location>
</feature>
<evidence type="ECO:0000256" key="1">
    <source>
        <dbReference type="ARBA" id="ARBA00022692"/>
    </source>
</evidence>
<comment type="caution">
    <text evidence="7">The sequence shown here is derived from an EMBL/GenBank/DDBJ whole genome shotgun (WGS) entry which is preliminary data.</text>
</comment>
<dbReference type="AlphaFoldDB" id="A0A2N4UGY8"/>
<dbReference type="OrthoDB" id="5966585at2"/>
<evidence type="ECO:0000256" key="4">
    <source>
        <dbReference type="SAM" id="MobiDB-lite"/>
    </source>
</evidence>
<sequence length="433" mass="46227">MADSHVDVLGKPARPSHGTEDNPRGLIVALGIGQVCAWGSLYYSFPLIAEAMMAELGWSRTDVYGAATIGLVFAGFLAYPVGVAVDKGHGRALMTGTSLLAGLLLAVWSQVDSLLGFYLVIAGIGALQAAALYEPAFAVIARRVGPTRARSGITAITLWGGFASTVFIPLVQFLLDRWGWREALLVLALVNGLVCAAAYFCFIRPEKDALHSAHTAHETALTTDGQEVRAVFHRPVFWLLMLALTAYAGAFTAFTFHMYPLLLEGGLSTANVVWAIATIGPAQVAGRILISIFGSRMSMRRIGTFVVAVFPVVFVVLALAPSSMWVVVAVCVVYGAGNGIFTIVRGLVVPEMLSRRAYGAINGLLTFPSTLARALAPLAAALLWSSTMSYGVVVWSIAACAGLLTLSFWLAAWTSHSSTRRQVEVVLSENKRY</sequence>
<proteinExistence type="predicted"/>
<dbReference type="InterPro" id="IPR011701">
    <property type="entry name" value="MFS"/>
</dbReference>
<feature type="transmembrane region" description="Helical" evidence="5">
    <location>
        <begin position="390"/>
        <end position="412"/>
    </location>
</feature>
<keyword evidence="1 5" id="KW-0812">Transmembrane</keyword>
<protein>
    <submittedName>
        <fullName evidence="7">MFS transporter</fullName>
    </submittedName>
</protein>
<feature type="transmembrane region" description="Helical" evidence="5">
    <location>
        <begin position="152"/>
        <end position="171"/>
    </location>
</feature>
<dbReference type="PROSITE" id="PS50850">
    <property type="entry name" value="MFS"/>
    <property type="match status" value="1"/>
</dbReference>
<feature type="domain" description="Major facilitator superfamily (MFS) profile" evidence="6">
    <location>
        <begin position="1"/>
        <end position="416"/>
    </location>
</feature>
<organism evidence="7 8">
    <name type="scientific">Pollutimonas nitritireducens</name>
    <dbReference type="NCBI Taxonomy" id="2045209"/>
    <lineage>
        <taxon>Bacteria</taxon>
        <taxon>Pseudomonadati</taxon>
        <taxon>Pseudomonadota</taxon>
        <taxon>Betaproteobacteria</taxon>
        <taxon>Burkholderiales</taxon>
        <taxon>Alcaligenaceae</taxon>
        <taxon>Pollutimonas</taxon>
    </lineage>
</organism>
<dbReference type="Pfam" id="PF07690">
    <property type="entry name" value="MFS_1"/>
    <property type="match status" value="1"/>
</dbReference>
<dbReference type="EMBL" id="PDNV01000005">
    <property type="protein sequence ID" value="PLC54301.1"/>
    <property type="molecule type" value="Genomic_DNA"/>
</dbReference>
<evidence type="ECO:0000259" key="6">
    <source>
        <dbReference type="PROSITE" id="PS50850"/>
    </source>
</evidence>
<feature type="transmembrane region" description="Helical" evidence="5">
    <location>
        <begin position="326"/>
        <end position="348"/>
    </location>
</feature>
<evidence type="ECO:0000313" key="8">
    <source>
        <dbReference type="Proteomes" id="UP000234328"/>
    </source>
</evidence>
<feature type="transmembrane region" description="Helical" evidence="5">
    <location>
        <begin position="25"/>
        <end position="43"/>
    </location>
</feature>
<dbReference type="RefSeq" id="WP_102069759.1">
    <property type="nucleotide sequence ID" value="NZ_PDNV01000005.1"/>
</dbReference>
<dbReference type="InterPro" id="IPR036259">
    <property type="entry name" value="MFS_trans_sf"/>
</dbReference>
<feature type="transmembrane region" description="Helical" evidence="5">
    <location>
        <begin position="92"/>
        <end position="111"/>
    </location>
</feature>
<evidence type="ECO:0000256" key="5">
    <source>
        <dbReference type="SAM" id="Phobius"/>
    </source>
</evidence>